<proteinExistence type="predicted"/>
<name>A0A6J4M037_9ACTN</name>
<reference evidence="2" key="1">
    <citation type="submission" date="2020-02" db="EMBL/GenBank/DDBJ databases">
        <authorList>
            <person name="Meier V. D."/>
        </authorList>
    </citation>
    <scope>NUCLEOTIDE SEQUENCE</scope>
    <source>
        <strain evidence="2">AVDCRST_MAG07</strain>
    </source>
</reference>
<dbReference type="AlphaFoldDB" id="A0A6J4M037"/>
<feature type="compositionally biased region" description="Basic and acidic residues" evidence="1">
    <location>
        <begin position="39"/>
        <end position="50"/>
    </location>
</feature>
<evidence type="ECO:0000313" key="2">
    <source>
        <dbReference type="EMBL" id="CAA9345522.1"/>
    </source>
</evidence>
<protein>
    <submittedName>
        <fullName evidence="2">Uncharacterized protein</fullName>
    </submittedName>
</protein>
<feature type="region of interest" description="Disordered" evidence="1">
    <location>
        <begin position="15"/>
        <end position="50"/>
    </location>
</feature>
<dbReference type="EMBL" id="CADCUB010000126">
    <property type="protein sequence ID" value="CAA9345522.1"/>
    <property type="molecule type" value="Genomic_DNA"/>
</dbReference>
<sequence length="50" mass="5706">GRELQRLLRQVQGEARLRWRGQGQRVRPPDGTGPVPGVRHQDEPDPRQGL</sequence>
<organism evidence="2">
    <name type="scientific">uncultured Frankineae bacterium</name>
    <dbReference type="NCBI Taxonomy" id="437475"/>
    <lineage>
        <taxon>Bacteria</taxon>
        <taxon>Bacillati</taxon>
        <taxon>Actinomycetota</taxon>
        <taxon>Actinomycetes</taxon>
        <taxon>Frankiales</taxon>
        <taxon>environmental samples</taxon>
    </lineage>
</organism>
<evidence type="ECO:0000256" key="1">
    <source>
        <dbReference type="SAM" id="MobiDB-lite"/>
    </source>
</evidence>
<feature type="non-terminal residue" evidence="2">
    <location>
        <position position="50"/>
    </location>
</feature>
<feature type="non-terminal residue" evidence="2">
    <location>
        <position position="1"/>
    </location>
</feature>
<gene>
    <name evidence="2" type="ORF">AVDCRST_MAG07-2649</name>
</gene>
<accession>A0A6J4M037</accession>